<dbReference type="InterPro" id="IPR045051">
    <property type="entry name" value="SBT"/>
</dbReference>
<dbReference type="SUPFAM" id="SSF52743">
    <property type="entry name" value="Subtilisin-like"/>
    <property type="match status" value="1"/>
</dbReference>
<organism evidence="4 5">
    <name type="scientific">Lolium multiflorum</name>
    <name type="common">Italian ryegrass</name>
    <name type="synonym">Lolium perenne subsp. multiflorum</name>
    <dbReference type="NCBI Taxonomy" id="4521"/>
    <lineage>
        <taxon>Eukaryota</taxon>
        <taxon>Viridiplantae</taxon>
        <taxon>Streptophyta</taxon>
        <taxon>Embryophyta</taxon>
        <taxon>Tracheophyta</taxon>
        <taxon>Spermatophyta</taxon>
        <taxon>Magnoliopsida</taxon>
        <taxon>Liliopsida</taxon>
        <taxon>Poales</taxon>
        <taxon>Poaceae</taxon>
        <taxon>BOP clade</taxon>
        <taxon>Pooideae</taxon>
        <taxon>Poodae</taxon>
        <taxon>Poeae</taxon>
        <taxon>Poeae Chloroplast Group 2 (Poeae type)</taxon>
        <taxon>Loliodinae</taxon>
        <taxon>Loliinae</taxon>
        <taxon>Lolium</taxon>
    </lineage>
</organism>
<proteinExistence type="inferred from homology"/>
<evidence type="ECO:0000313" key="5">
    <source>
        <dbReference type="Proteomes" id="UP001231189"/>
    </source>
</evidence>
<name>A0AAD8W5U8_LOLMU</name>
<dbReference type="GO" id="GO:0004252">
    <property type="term" value="F:serine-type endopeptidase activity"/>
    <property type="evidence" value="ECO:0007669"/>
    <property type="project" value="InterPro"/>
</dbReference>
<feature type="region of interest" description="Disordered" evidence="3">
    <location>
        <begin position="1"/>
        <end position="33"/>
    </location>
</feature>
<evidence type="ECO:0000256" key="3">
    <source>
        <dbReference type="SAM" id="MobiDB-lite"/>
    </source>
</evidence>
<evidence type="ECO:0008006" key="6">
    <source>
        <dbReference type="Google" id="ProtNLM"/>
    </source>
</evidence>
<protein>
    <recommendedName>
        <fullName evidence="6">Peptidase S8/S53 domain-containing protein</fullName>
    </recommendedName>
</protein>
<dbReference type="PANTHER" id="PTHR10795">
    <property type="entry name" value="PROPROTEIN CONVERTASE SUBTILISIN/KEXIN"/>
    <property type="match status" value="1"/>
</dbReference>
<accession>A0AAD8W5U8</accession>
<evidence type="ECO:0000256" key="1">
    <source>
        <dbReference type="ARBA" id="ARBA00011073"/>
    </source>
</evidence>
<dbReference type="Proteomes" id="UP001231189">
    <property type="component" value="Unassembled WGS sequence"/>
</dbReference>
<dbReference type="Gene3D" id="3.50.30.30">
    <property type="match status" value="1"/>
</dbReference>
<keyword evidence="2" id="KW-0732">Signal</keyword>
<dbReference type="EMBL" id="JAUUTY010000004">
    <property type="protein sequence ID" value="KAK1644836.1"/>
    <property type="molecule type" value="Genomic_DNA"/>
</dbReference>
<evidence type="ECO:0000256" key="2">
    <source>
        <dbReference type="ARBA" id="ARBA00022729"/>
    </source>
</evidence>
<dbReference type="AlphaFoldDB" id="A0AAD8W5U8"/>
<evidence type="ECO:0000313" key="4">
    <source>
        <dbReference type="EMBL" id="KAK1644836.1"/>
    </source>
</evidence>
<gene>
    <name evidence="4" type="ORF">QYE76_062641</name>
</gene>
<dbReference type="GO" id="GO:0006508">
    <property type="term" value="P:proteolysis"/>
    <property type="evidence" value="ECO:0007669"/>
    <property type="project" value="InterPro"/>
</dbReference>
<sequence>MRRQRHTPGAARRARGGVSRRFSPDVNDTQRFDADIPAAEAAIADGGTSSRPLGGDPRDFLEDAVAIGSLHAVKAGITVVCSAGNNGPDFGTINNLAPWVVTIAAKNTDRASRPTSSSTKLGDIEVWRTAPSSEMRRGKKRCRRWSQVKMEQCVPK</sequence>
<dbReference type="InterPro" id="IPR036852">
    <property type="entry name" value="Peptidase_S8/S53_dom_sf"/>
</dbReference>
<comment type="similarity">
    <text evidence="1">Belongs to the peptidase S8 family.</text>
</comment>
<reference evidence="4" key="1">
    <citation type="submission" date="2023-07" db="EMBL/GenBank/DDBJ databases">
        <title>A chromosome-level genome assembly of Lolium multiflorum.</title>
        <authorList>
            <person name="Chen Y."/>
            <person name="Copetti D."/>
            <person name="Kolliker R."/>
            <person name="Studer B."/>
        </authorList>
    </citation>
    <scope>NUCLEOTIDE SEQUENCE</scope>
    <source>
        <strain evidence="4">02402/16</strain>
        <tissue evidence="4">Leaf</tissue>
    </source>
</reference>
<dbReference type="Gene3D" id="3.40.50.200">
    <property type="entry name" value="Peptidase S8/S53 domain"/>
    <property type="match status" value="1"/>
</dbReference>
<comment type="caution">
    <text evidence="4">The sequence shown here is derived from an EMBL/GenBank/DDBJ whole genome shotgun (WGS) entry which is preliminary data.</text>
</comment>
<keyword evidence="5" id="KW-1185">Reference proteome</keyword>